<dbReference type="AlphaFoldDB" id="A0AAW2P7F0"/>
<reference evidence="2" key="1">
    <citation type="submission" date="2020-06" db="EMBL/GenBank/DDBJ databases">
        <authorList>
            <person name="Li T."/>
            <person name="Hu X."/>
            <person name="Zhang T."/>
            <person name="Song X."/>
            <person name="Zhang H."/>
            <person name="Dai N."/>
            <person name="Sheng W."/>
            <person name="Hou X."/>
            <person name="Wei L."/>
        </authorList>
    </citation>
    <scope>NUCLEOTIDE SEQUENCE</scope>
    <source>
        <strain evidence="2">KEN8</strain>
        <tissue evidence="2">Leaf</tissue>
    </source>
</reference>
<organism evidence="2">
    <name type="scientific">Sesamum calycinum</name>
    <dbReference type="NCBI Taxonomy" id="2727403"/>
    <lineage>
        <taxon>Eukaryota</taxon>
        <taxon>Viridiplantae</taxon>
        <taxon>Streptophyta</taxon>
        <taxon>Embryophyta</taxon>
        <taxon>Tracheophyta</taxon>
        <taxon>Spermatophyta</taxon>
        <taxon>Magnoliopsida</taxon>
        <taxon>eudicotyledons</taxon>
        <taxon>Gunneridae</taxon>
        <taxon>Pentapetalae</taxon>
        <taxon>asterids</taxon>
        <taxon>lamiids</taxon>
        <taxon>Lamiales</taxon>
        <taxon>Pedaliaceae</taxon>
        <taxon>Sesamum</taxon>
    </lineage>
</organism>
<proteinExistence type="predicted"/>
<sequence>MLAKQVWRILSFPDKLLSRVLRARYFPDDKVLLATCGRYPSYTWRSMHAAIGIVCGGFRWRIGSRRSVQVWRDPCLPRPSFLVPSSPTANSLHLRVCDLIDATSREWNHLMVRALFCHDEAESILAIPLSFVVGDDFFVWHHTANDTFSVRSAYHVAVSFANHLQPSPSCIVPFLWKTIWKANVPDKIRIFIWKLAKNALPTGMNLQKKMRTEGWGCPFCGSEQKDIEHAFLRCSIVRH</sequence>
<protein>
    <recommendedName>
        <fullName evidence="1">Reverse transcriptase zinc-binding domain-containing protein</fullName>
    </recommendedName>
</protein>
<gene>
    <name evidence="2" type="ORF">Scaly_1535000</name>
</gene>
<feature type="domain" description="Reverse transcriptase zinc-binding" evidence="1">
    <location>
        <begin position="148"/>
        <end position="238"/>
    </location>
</feature>
<evidence type="ECO:0000259" key="1">
    <source>
        <dbReference type="Pfam" id="PF13966"/>
    </source>
</evidence>
<dbReference type="Pfam" id="PF13966">
    <property type="entry name" value="zf-RVT"/>
    <property type="match status" value="1"/>
</dbReference>
<dbReference type="InterPro" id="IPR026960">
    <property type="entry name" value="RVT-Znf"/>
</dbReference>
<evidence type="ECO:0000313" key="2">
    <source>
        <dbReference type="EMBL" id="KAL0351463.1"/>
    </source>
</evidence>
<accession>A0AAW2P7F0</accession>
<comment type="caution">
    <text evidence="2">The sequence shown here is derived from an EMBL/GenBank/DDBJ whole genome shotgun (WGS) entry which is preliminary data.</text>
</comment>
<reference evidence="2" key="2">
    <citation type="journal article" date="2024" name="Plant">
        <title>Genomic evolution and insights into agronomic trait innovations of Sesamum species.</title>
        <authorList>
            <person name="Miao H."/>
            <person name="Wang L."/>
            <person name="Qu L."/>
            <person name="Liu H."/>
            <person name="Sun Y."/>
            <person name="Le M."/>
            <person name="Wang Q."/>
            <person name="Wei S."/>
            <person name="Zheng Y."/>
            <person name="Lin W."/>
            <person name="Duan Y."/>
            <person name="Cao H."/>
            <person name="Xiong S."/>
            <person name="Wang X."/>
            <person name="Wei L."/>
            <person name="Li C."/>
            <person name="Ma Q."/>
            <person name="Ju M."/>
            <person name="Zhao R."/>
            <person name="Li G."/>
            <person name="Mu C."/>
            <person name="Tian Q."/>
            <person name="Mei H."/>
            <person name="Zhang T."/>
            <person name="Gao T."/>
            <person name="Zhang H."/>
        </authorList>
    </citation>
    <scope>NUCLEOTIDE SEQUENCE</scope>
    <source>
        <strain evidence="2">KEN8</strain>
    </source>
</reference>
<name>A0AAW2P7F0_9LAMI</name>
<dbReference type="EMBL" id="JACGWM010000009">
    <property type="protein sequence ID" value="KAL0351463.1"/>
    <property type="molecule type" value="Genomic_DNA"/>
</dbReference>